<dbReference type="Gene3D" id="2.60.40.10">
    <property type="entry name" value="Immunoglobulins"/>
    <property type="match status" value="1"/>
</dbReference>
<dbReference type="GO" id="GO:0005975">
    <property type="term" value="P:carbohydrate metabolic process"/>
    <property type="evidence" value="ECO:0007669"/>
    <property type="project" value="UniProtKB-ARBA"/>
</dbReference>
<comment type="caution">
    <text evidence="3">The sequence shown here is derived from an EMBL/GenBank/DDBJ whole genome shotgun (WGS) entry which is preliminary data.</text>
</comment>
<gene>
    <name evidence="3" type="ORF">B7C42_07808</name>
</gene>
<dbReference type="InterPro" id="IPR013783">
    <property type="entry name" value="Ig-like_fold"/>
</dbReference>
<dbReference type="AlphaFoldDB" id="A0A231GU05"/>
<evidence type="ECO:0000313" key="4">
    <source>
        <dbReference type="Proteomes" id="UP000215506"/>
    </source>
</evidence>
<organism evidence="3 4">
    <name type="scientific">Nocardia cerradoensis</name>
    <dbReference type="NCBI Taxonomy" id="85688"/>
    <lineage>
        <taxon>Bacteria</taxon>
        <taxon>Bacillati</taxon>
        <taxon>Actinomycetota</taxon>
        <taxon>Actinomycetes</taxon>
        <taxon>Mycobacteriales</taxon>
        <taxon>Nocardiaceae</taxon>
        <taxon>Nocardia</taxon>
    </lineage>
</organism>
<dbReference type="RefSeq" id="WP_039778480.1">
    <property type="nucleotide sequence ID" value="NZ_JAAXOR010000001.1"/>
</dbReference>
<dbReference type="InterPro" id="IPR048527">
    <property type="entry name" value="Sde182_C"/>
</dbReference>
<evidence type="ECO:0000313" key="3">
    <source>
        <dbReference type="EMBL" id="OXR40100.1"/>
    </source>
</evidence>
<dbReference type="GO" id="GO:0016799">
    <property type="term" value="F:hydrolase activity, hydrolyzing N-glycosyl compounds"/>
    <property type="evidence" value="ECO:0007669"/>
    <property type="project" value="InterPro"/>
</dbReference>
<accession>A0A231GU05</accession>
<proteinExistence type="predicted"/>
<sequence length="473" mass="52929">MNDETAHGPSKHRLVVLTDIKRGLENDDIQSMARLLLYANVIDIEGLIAVSSCWHRRGGRARDAAIIHSLIDAYSSVKHNLDAHATGYPDPALLHSRTFVGVPAYGNAPGDGFAEQRFSQNPGVQAILQILEDPDPRPVWFALWAGANTLAQALWIAEQTYTDRAFERLLGRLRIYAISDQDAAGHWLRDVYGERLFYIVSPSPASGGRFYRHATWPGISADRFSHGSEDGIRGGGFTGADRRLVSRRWLHRHIRRGSYGHRYPLHRFIMEGDTPSFLSLIPNGLNDPNRPDWGGWGGRYRRYIPDSAYAGRDETYPIWTNAADTVLGSDGNKHHSPQATIWRWRSEFQHDFAGRIAWTLTDNFADANHPPIARLAHHDNFTVVSGEKIELDASPSSDPDGDQLEFRWFFYAEAGDCPQPPHLTGADTPTASFTAPTTDVACELHVILRVTDTGTPPMSAYRRVRVRVEPLPK</sequence>
<dbReference type="EMBL" id="NGAF01000041">
    <property type="protein sequence ID" value="OXR40100.1"/>
    <property type="molecule type" value="Genomic_DNA"/>
</dbReference>
<reference evidence="3 4" key="1">
    <citation type="submission" date="2017-07" db="EMBL/GenBank/DDBJ databases">
        <title>First draft Genome Sequence of Nocardia cerradoensis isolated from human infection.</title>
        <authorList>
            <person name="Carrasco G."/>
        </authorList>
    </citation>
    <scope>NUCLEOTIDE SEQUENCE [LARGE SCALE GENOMIC DNA]</scope>
    <source>
        <strain evidence="3 4">CNM20130759</strain>
    </source>
</reference>
<evidence type="ECO:0000259" key="1">
    <source>
        <dbReference type="Pfam" id="PF07632"/>
    </source>
</evidence>
<dbReference type="Pfam" id="PF21027">
    <property type="entry name" value="Sde0182_C"/>
    <property type="match status" value="1"/>
</dbReference>
<dbReference type="Gene3D" id="3.90.245.10">
    <property type="entry name" value="Ribonucleoside hydrolase-like"/>
    <property type="match status" value="1"/>
</dbReference>
<dbReference type="SUPFAM" id="SSF53590">
    <property type="entry name" value="Nucleoside hydrolase"/>
    <property type="match status" value="1"/>
</dbReference>
<dbReference type="Proteomes" id="UP000215506">
    <property type="component" value="Unassembled WGS sequence"/>
</dbReference>
<protein>
    <recommendedName>
        <fullName evidence="5">DUF1593 domain-containing protein</fullName>
    </recommendedName>
</protein>
<dbReference type="InterPro" id="IPR011483">
    <property type="entry name" value="Sde182_NH-like"/>
</dbReference>
<feature type="domain" description="Cellulose-binding Sde182 C-terminal" evidence="2">
    <location>
        <begin position="388"/>
        <end position="467"/>
    </location>
</feature>
<name>A0A231GU05_9NOCA</name>
<dbReference type="InterPro" id="IPR036452">
    <property type="entry name" value="Ribo_hydro-like"/>
</dbReference>
<dbReference type="Pfam" id="PF07632">
    <property type="entry name" value="Sde182_NH-like"/>
    <property type="match status" value="1"/>
</dbReference>
<keyword evidence="4" id="KW-1185">Reference proteome</keyword>
<evidence type="ECO:0008006" key="5">
    <source>
        <dbReference type="Google" id="ProtNLM"/>
    </source>
</evidence>
<feature type="domain" description="Cellulose-binding Sde182 nucleoside hydrolase-like" evidence="1">
    <location>
        <begin position="13"/>
        <end position="300"/>
    </location>
</feature>
<evidence type="ECO:0000259" key="2">
    <source>
        <dbReference type="Pfam" id="PF21027"/>
    </source>
</evidence>